<dbReference type="OrthoDB" id="7183891at2"/>
<dbReference type="PANTHER" id="PTHR36435">
    <property type="entry name" value="SLR1288 PROTEIN"/>
    <property type="match status" value="1"/>
</dbReference>
<evidence type="ECO:0000313" key="4">
    <source>
        <dbReference type="Proteomes" id="UP000001364"/>
    </source>
</evidence>
<organism evidence="3 4">
    <name type="scientific">Caulobacter vibrioides (strain NA1000 / CB15N)</name>
    <name type="common">Caulobacter crescentus</name>
    <dbReference type="NCBI Taxonomy" id="565050"/>
    <lineage>
        <taxon>Bacteria</taxon>
        <taxon>Pseudomonadati</taxon>
        <taxon>Pseudomonadota</taxon>
        <taxon>Alphaproteobacteria</taxon>
        <taxon>Caulobacterales</taxon>
        <taxon>Caulobacteraceae</taxon>
        <taxon>Caulobacter</taxon>
    </lineage>
</organism>
<dbReference type="AlphaFoldDB" id="A0A0H3C5F9"/>
<proteinExistence type="predicted"/>
<evidence type="ECO:0000313" key="3">
    <source>
        <dbReference type="EMBL" id="ACL93696.1"/>
    </source>
</evidence>
<evidence type="ECO:0000259" key="2">
    <source>
        <dbReference type="Pfam" id="PF02517"/>
    </source>
</evidence>
<feature type="domain" description="CAAX prenyl protease 2/Lysostaphin resistance protein A-like" evidence="2">
    <location>
        <begin position="176"/>
        <end position="265"/>
    </location>
</feature>
<dbReference type="KEGG" id="ccs:CCNA_00229"/>
<feature type="transmembrane region" description="Helical" evidence="1">
    <location>
        <begin position="287"/>
        <end position="307"/>
    </location>
</feature>
<accession>A0A0H3C5F9</accession>
<keyword evidence="1" id="KW-0472">Membrane</keyword>
<dbReference type="InterPro" id="IPR052710">
    <property type="entry name" value="CAAX_protease"/>
</dbReference>
<name>A0A0H3C5F9_CAUVN</name>
<dbReference type="GO" id="GO:0004175">
    <property type="term" value="F:endopeptidase activity"/>
    <property type="evidence" value="ECO:0007669"/>
    <property type="project" value="UniProtKB-ARBA"/>
</dbReference>
<feature type="transmembrane region" description="Helical" evidence="1">
    <location>
        <begin position="89"/>
        <end position="111"/>
    </location>
</feature>
<dbReference type="GeneID" id="7330275"/>
<dbReference type="PATRIC" id="fig|565050.3.peg.225"/>
<keyword evidence="1" id="KW-0812">Transmembrane</keyword>
<dbReference type="PANTHER" id="PTHR36435:SF1">
    <property type="entry name" value="CAAX AMINO TERMINAL PROTEASE FAMILY PROTEIN"/>
    <property type="match status" value="1"/>
</dbReference>
<gene>
    <name evidence="3" type="ordered locus">CCNA_00229</name>
</gene>
<dbReference type="GO" id="GO:0006508">
    <property type="term" value="P:proteolysis"/>
    <property type="evidence" value="ECO:0007669"/>
    <property type="project" value="UniProtKB-KW"/>
</dbReference>
<reference evidence="3 4" key="1">
    <citation type="journal article" date="2010" name="J. Bacteriol.">
        <title>The genetic basis of laboratory adaptation in Caulobacter crescentus.</title>
        <authorList>
            <person name="Marks M.E."/>
            <person name="Castro-Rojas C.M."/>
            <person name="Teiling C."/>
            <person name="Du L."/>
            <person name="Kapatral V."/>
            <person name="Walunas T.L."/>
            <person name="Crosson S."/>
        </authorList>
    </citation>
    <scope>NUCLEOTIDE SEQUENCE [LARGE SCALE GENOMIC DNA]</scope>
    <source>
        <strain evidence="4">NA1000 / CB15N</strain>
    </source>
</reference>
<dbReference type="RefSeq" id="WP_010918118.1">
    <property type="nucleotide sequence ID" value="NC_011916.1"/>
</dbReference>
<keyword evidence="4" id="KW-1185">Reference proteome</keyword>
<dbReference type="RefSeq" id="YP_002515604.1">
    <property type="nucleotide sequence ID" value="NC_011916.1"/>
</dbReference>
<dbReference type="InterPro" id="IPR003675">
    <property type="entry name" value="Rce1/LyrA-like_dom"/>
</dbReference>
<dbReference type="GO" id="GO:0080120">
    <property type="term" value="P:CAAX-box protein maturation"/>
    <property type="evidence" value="ECO:0007669"/>
    <property type="project" value="UniProtKB-ARBA"/>
</dbReference>
<keyword evidence="3" id="KW-0378">Hydrolase</keyword>
<dbReference type="EMBL" id="CP001340">
    <property type="protein sequence ID" value="ACL93696.1"/>
    <property type="molecule type" value="Genomic_DNA"/>
</dbReference>
<feature type="transmembrane region" description="Helical" evidence="1">
    <location>
        <begin position="206"/>
        <end position="226"/>
    </location>
</feature>
<dbReference type="HOGENOM" id="CLU_859681_0_0_5"/>
<sequence>MRMGGLMETVRRSRFLADLSPHDRDPRRTALVIPVGILAGAVTGLLGALAAVLAFMLVVGGLDGAAAATDLFQVFSKPDLAAPTGPQSLFILACLAGMNLGAAIGFVMAAAAIQRRPFSDYINDGQPLRWRLVLGGLVLVGVVMAVVIGVVAVVSGHVFEPVVLKVSPNLVGRSLYAIIAIVLLILASAAEELLFRGWLLKQSAAYIRNPIALMALNGLLFAAIHLDPNLDAFLFRAAMGAGLTWMALRLGGIELGIGVHAANNAAIVLLLRPITLQPDAAREFQPGLVASAVVMLAGFIGIAELWMRWPALRRWTGLSAPATA</sequence>
<protein>
    <submittedName>
        <fullName evidence="3">CAAX amino terminal protease family protein</fullName>
    </submittedName>
</protein>
<feature type="transmembrane region" description="Helical" evidence="1">
    <location>
        <begin position="174"/>
        <end position="194"/>
    </location>
</feature>
<feature type="transmembrane region" description="Helical" evidence="1">
    <location>
        <begin position="132"/>
        <end position="154"/>
    </location>
</feature>
<keyword evidence="3" id="KW-0645">Protease</keyword>
<keyword evidence="1" id="KW-1133">Transmembrane helix</keyword>
<dbReference type="Proteomes" id="UP000001364">
    <property type="component" value="Chromosome"/>
</dbReference>
<dbReference type="Pfam" id="PF02517">
    <property type="entry name" value="Rce1-like"/>
    <property type="match status" value="1"/>
</dbReference>
<feature type="transmembrane region" description="Helical" evidence="1">
    <location>
        <begin position="31"/>
        <end position="59"/>
    </location>
</feature>
<evidence type="ECO:0000256" key="1">
    <source>
        <dbReference type="SAM" id="Phobius"/>
    </source>
</evidence>